<dbReference type="Proteomes" id="UP001633002">
    <property type="component" value="Unassembled WGS sequence"/>
</dbReference>
<proteinExistence type="predicted"/>
<organism evidence="1 2">
    <name type="scientific">Riccia sorocarpa</name>
    <dbReference type="NCBI Taxonomy" id="122646"/>
    <lineage>
        <taxon>Eukaryota</taxon>
        <taxon>Viridiplantae</taxon>
        <taxon>Streptophyta</taxon>
        <taxon>Embryophyta</taxon>
        <taxon>Marchantiophyta</taxon>
        <taxon>Marchantiopsida</taxon>
        <taxon>Marchantiidae</taxon>
        <taxon>Marchantiales</taxon>
        <taxon>Ricciaceae</taxon>
        <taxon>Riccia</taxon>
    </lineage>
</organism>
<evidence type="ECO:0000313" key="1">
    <source>
        <dbReference type="EMBL" id="KAL3682439.1"/>
    </source>
</evidence>
<keyword evidence="2" id="KW-1185">Reference proteome</keyword>
<name>A0ABD3GVP0_9MARC</name>
<dbReference type="EMBL" id="JBJQOH010000006">
    <property type="protein sequence ID" value="KAL3682439.1"/>
    <property type="molecule type" value="Genomic_DNA"/>
</dbReference>
<sequence>MGSEVKKEAGLPPCPPRSAQAKLRWRLLSRAIVPSRQGAEDVYARANLRSGNDFDATNSSENSSKNISKNINKKSVILQFVTYQKESRSNTRDDE</sequence>
<gene>
    <name evidence="1" type="ORF">R1sor_000461</name>
</gene>
<comment type="caution">
    <text evidence="1">The sequence shown here is derived from an EMBL/GenBank/DDBJ whole genome shotgun (WGS) entry which is preliminary data.</text>
</comment>
<protein>
    <submittedName>
        <fullName evidence="1">Uncharacterized protein</fullName>
    </submittedName>
</protein>
<dbReference type="AlphaFoldDB" id="A0ABD3GVP0"/>
<reference evidence="1 2" key="1">
    <citation type="submission" date="2024-09" db="EMBL/GenBank/DDBJ databases">
        <title>Chromosome-scale assembly of Riccia sorocarpa.</title>
        <authorList>
            <person name="Paukszto L."/>
        </authorList>
    </citation>
    <scope>NUCLEOTIDE SEQUENCE [LARGE SCALE GENOMIC DNA]</scope>
    <source>
        <strain evidence="1">LP-2024</strain>
        <tissue evidence="1">Aerial parts of the thallus</tissue>
    </source>
</reference>
<evidence type="ECO:0000313" key="2">
    <source>
        <dbReference type="Proteomes" id="UP001633002"/>
    </source>
</evidence>
<accession>A0ABD3GVP0</accession>